<comment type="caution">
    <text evidence="1">The sequence shown here is derived from an EMBL/GenBank/DDBJ whole genome shotgun (WGS) entry which is preliminary data.</text>
</comment>
<dbReference type="Gene3D" id="1.25.40.20">
    <property type="entry name" value="Ankyrin repeat-containing domain"/>
    <property type="match status" value="1"/>
</dbReference>
<name>A0AAD3CX39_9STRA</name>
<keyword evidence="2" id="KW-1185">Reference proteome</keyword>
<dbReference type="Proteomes" id="UP001054902">
    <property type="component" value="Unassembled WGS sequence"/>
</dbReference>
<evidence type="ECO:0000313" key="2">
    <source>
        <dbReference type="Proteomes" id="UP001054902"/>
    </source>
</evidence>
<accession>A0AAD3CX39</accession>
<evidence type="ECO:0000313" key="1">
    <source>
        <dbReference type="EMBL" id="GFH53831.1"/>
    </source>
</evidence>
<dbReference type="SUPFAM" id="SSF48403">
    <property type="entry name" value="Ankyrin repeat"/>
    <property type="match status" value="1"/>
</dbReference>
<organism evidence="1 2">
    <name type="scientific">Chaetoceros tenuissimus</name>
    <dbReference type="NCBI Taxonomy" id="426638"/>
    <lineage>
        <taxon>Eukaryota</taxon>
        <taxon>Sar</taxon>
        <taxon>Stramenopiles</taxon>
        <taxon>Ochrophyta</taxon>
        <taxon>Bacillariophyta</taxon>
        <taxon>Coscinodiscophyceae</taxon>
        <taxon>Chaetocerotophycidae</taxon>
        <taxon>Chaetocerotales</taxon>
        <taxon>Chaetocerotaceae</taxon>
        <taxon>Chaetoceros</taxon>
    </lineage>
</organism>
<dbReference type="AlphaFoldDB" id="A0AAD3CX39"/>
<reference evidence="1 2" key="1">
    <citation type="journal article" date="2021" name="Sci. Rep.">
        <title>The genome of the diatom Chaetoceros tenuissimus carries an ancient integrated fragment of an extant virus.</title>
        <authorList>
            <person name="Hongo Y."/>
            <person name="Kimura K."/>
            <person name="Takaki Y."/>
            <person name="Yoshida Y."/>
            <person name="Baba S."/>
            <person name="Kobayashi G."/>
            <person name="Nagasaki K."/>
            <person name="Hano T."/>
            <person name="Tomaru Y."/>
        </authorList>
    </citation>
    <scope>NUCLEOTIDE SEQUENCE [LARGE SCALE GENOMIC DNA]</scope>
    <source>
        <strain evidence="1 2">NIES-3715</strain>
    </source>
</reference>
<dbReference type="EMBL" id="BLLK01000047">
    <property type="protein sequence ID" value="GFH53831.1"/>
    <property type="molecule type" value="Genomic_DNA"/>
</dbReference>
<gene>
    <name evidence="1" type="ORF">CTEN210_10307</name>
</gene>
<proteinExistence type="predicted"/>
<protein>
    <submittedName>
        <fullName evidence="1">Uncharacterized protein</fullName>
    </submittedName>
</protein>
<dbReference type="InterPro" id="IPR036770">
    <property type="entry name" value="Ankyrin_rpt-contain_sf"/>
</dbReference>
<sequence length="296" mass="33912">MSFSRQATQALSTNIVHAPPISKVFGDTVFHRFAQQKDTKLMQWAFDNFGDELIDKLNKNGDTLLHQLLQGDLCTDEMIKIIEMCKRFLGEGFKKYVAIKNNKRKTAYDLARINRADPEVVKRLNPKIINVEEDTQAPRVTFPLDQPPRSDTHDDTFLAIFCYKGDLPKCKWFCFYFGNNKKEVLHQNKNKENALHQLFKATDFSASIRLEIIIEVRNHISNTWGMATYKELLVQENNFGSSVLSLAIENGGDVKVVRELLAGMSPDDNASSLKRKMSMESHHLMLPRVITKSRAF</sequence>